<dbReference type="AlphaFoldDB" id="A0A2P2JPG0"/>
<dbReference type="SUPFAM" id="SSF48097">
    <property type="entry name" value="Regulator of G-protein signaling, RGS"/>
    <property type="match status" value="1"/>
</dbReference>
<reference evidence="2" key="1">
    <citation type="submission" date="2018-02" db="EMBL/GenBank/DDBJ databases">
        <title>Rhizophora mucronata_Transcriptome.</title>
        <authorList>
            <person name="Meera S.P."/>
            <person name="Sreeshan A."/>
            <person name="Augustine A."/>
        </authorList>
    </citation>
    <scope>NUCLEOTIDE SEQUENCE</scope>
    <source>
        <tissue evidence="2">Leaf</tissue>
    </source>
</reference>
<accession>A0A2P2JPG0</accession>
<organism evidence="2">
    <name type="scientific">Rhizophora mucronata</name>
    <name type="common">Asiatic mangrove</name>
    <dbReference type="NCBI Taxonomy" id="61149"/>
    <lineage>
        <taxon>Eukaryota</taxon>
        <taxon>Viridiplantae</taxon>
        <taxon>Streptophyta</taxon>
        <taxon>Embryophyta</taxon>
        <taxon>Tracheophyta</taxon>
        <taxon>Spermatophyta</taxon>
        <taxon>Magnoliopsida</taxon>
        <taxon>eudicotyledons</taxon>
        <taxon>Gunneridae</taxon>
        <taxon>Pentapetalae</taxon>
        <taxon>rosids</taxon>
        <taxon>fabids</taxon>
        <taxon>Malpighiales</taxon>
        <taxon>Rhizophoraceae</taxon>
        <taxon>Rhizophora</taxon>
    </lineage>
</organism>
<evidence type="ECO:0000313" key="2">
    <source>
        <dbReference type="EMBL" id="MBW95348.1"/>
    </source>
</evidence>
<sequence length="58" mass="6822">MELNISYRTRQEILTTTNLAHPDLFHNVINEVMQLMKTVGYLLCINCYLLCLNWTFTA</sequence>
<name>A0A2P2JPG0_RHIMU</name>
<dbReference type="InterPro" id="IPR044926">
    <property type="entry name" value="RGS_subdomain_2"/>
</dbReference>
<dbReference type="InterPro" id="IPR036305">
    <property type="entry name" value="RGS_sf"/>
</dbReference>
<proteinExistence type="predicted"/>
<evidence type="ECO:0000256" key="1">
    <source>
        <dbReference type="SAM" id="Phobius"/>
    </source>
</evidence>
<keyword evidence="1" id="KW-0812">Transmembrane</keyword>
<feature type="transmembrane region" description="Helical" evidence="1">
    <location>
        <begin position="39"/>
        <end position="56"/>
    </location>
</feature>
<keyword evidence="1" id="KW-0472">Membrane</keyword>
<dbReference type="Gene3D" id="1.10.167.10">
    <property type="entry name" value="Regulator of G-protein Signalling 4, domain 2"/>
    <property type="match status" value="1"/>
</dbReference>
<keyword evidence="1" id="KW-1133">Transmembrane helix</keyword>
<dbReference type="EMBL" id="GGEC01014865">
    <property type="protein sequence ID" value="MBW95348.1"/>
    <property type="molecule type" value="Transcribed_RNA"/>
</dbReference>
<protein>
    <submittedName>
        <fullName evidence="2">Uncharacterized protein</fullName>
    </submittedName>
</protein>